<feature type="transmembrane region" description="Helical" evidence="1">
    <location>
        <begin position="6"/>
        <end position="25"/>
    </location>
</feature>
<feature type="transmembrane region" description="Helical" evidence="1">
    <location>
        <begin position="220"/>
        <end position="237"/>
    </location>
</feature>
<evidence type="ECO:0000313" key="4">
    <source>
        <dbReference type="Proteomes" id="UP000441354"/>
    </source>
</evidence>
<dbReference type="Pfam" id="PF03616">
    <property type="entry name" value="Glt_symporter"/>
    <property type="match status" value="1"/>
</dbReference>
<dbReference type="PANTHER" id="PTHR36178">
    <property type="entry name" value="SLR0625 PROTEIN"/>
    <property type="match status" value="1"/>
</dbReference>
<keyword evidence="1" id="KW-0915">Sodium</keyword>
<gene>
    <name evidence="3" type="primary">gltS</name>
    <name evidence="3" type="ORF">F7732_19530</name>
</gene>
<feature type="transmembrane region" description="Helical" evidence="1">
    <location>
        <begin position="303"/>
        <end position="329"/>
    </location>
</feature>
<comment type="similarity">
    <text evidence="1">Belongs to the glutamate:Na(+) symporter (ESS) (TC 2.A.27) family.</text>
</comment>
<feature type="transmembrane region" description="Helical" evidence="1">
    <location>
        <begin position="370"/>
        <end position="397"/>
    </location>
</feature>
<feature type="transmembrane region" description="Helical" evidence="1">
    <location>
        <begin position="68"/>
        <end position="89"/>
    </location>
</feature>
<dbReference type="HAMAP" id="MF_02062">
    <property type="entry name" value="GltS"/>
    <property type="match status" value="1"/>
</dbReference>
<dbReference type="GO" id="GO:0015813">
    <property type="term" value="P:L-glutamate transmembrane transport"/>
    <property type="evidence" value="ECO:0007669"/>
    <property type="project" value="UniProtKB-UniRule"/>
</dbReference>
<sequence length="398" mass="42529">MQIELSQVHTLFLAVAVLMFGLYLIKKITFLNKFCIPAPVVGGFLFAILVFILRGLNIIEISLDTSLQSLFMLLFFTSVGLGASFSLLWQGGKILVIYWLICGGIAFFQNTIAVLLAKVFDLHPLQGLMAGAPSLEGGHGGAAAFGETIEAMGIDSAITIGLAAATLGLIAGGITGGPVAKYLINKHNLKPDPSILNQQSASAADDPAKPITTNLIMQQIFLLTFCISLGVILSGYFSDLTDFVLPDYVGAMFVAVLVRNIIDRFKKPVYDQRSVSLIGDVALGIFLSMALMSIQLWEIANLALPILVIVVIQVIFMVLLAIFVGFRLLGKDFDAAVMMGGMTGHGLGATPNAMANMDAITKQFGPSPKAFLVIPIVGAFLVDALYIPIVVGFINYFS</sequence>
<name>A0A7V7RIU1_9BACI</name>
<keyword evidence="1" id="KW-1133">Transmembrane helix</keyword>
<feature type="transmembrane region" description="Helical" evidence="1">
    <location>
        <begin position="243"/>
        <end position="262"/>
    </location>
</feature>
<protein>
    <recommendedName>
        <fullName evidence="1 2">Sodium/glutamate symporter</fullName>
    </recommendedName>
</protein>
<dbReference type="InterPro" id="IPR004445">
    <property type="entry name" value="GltS"/>
</dbReference>
<keyword evidence="1" id="KW-0406">Ion transport</keyword>
<keyword evidence="1" id="KW-1003">Cell membrane</keyword>
<keyword evidence="1" id="KW-0472">Membrane</keyword>
<evidence type="ECO:0000256" key="2">
    <source>
        <dbReference type="NCBIfam" id="TIGR00210"/>
    </source>
</evidence>
<dbReference type="NCBIfam" id="TIGR00210">
    <property type="entry name" value="gltS"/>
    <property type="match status" value="1"/>
</dbReference>
<feature type="transmembrane region" description="Helical" evidence="1">
    <location>
        <begin position="274"/>
        <end position="297"/>
    </location>
</feature>
<dbReference type="RefSeq" id="WP_151575741.1">
    <property type="nucleotide sequence ID" value="NZ_WBOT01000008.1"/>
</dbReference>
<comment type="subcellular location">
    <subcellularLocation>
        <location evidence="1">Cell membrane</location>
        <topology evidence="1">Multi-pass membrane protein</topology>
    </subcellularLocation>
</comment>
<keyword evidence="1" id="KW-0739">Sodium transport</keyword>
<evidence type="ECO:0000313" key="3">
    <source>
        <dbReference type="EMBL" id="KAB2330344.1"/>
    </source>
</evidence>
<proteinExistence type="inferred from homology"/>
<dbReference type="AlphaFoldDB" id="A0A7V7RIU1"/>
<comment type="function">
    <text evidence="1">Catalyzes the sodium-dependent transport of glutamate.</text>
</comment>
<feature type="transmembrane region" description="Helical" evidence="1">
    <location>
        <begin position="96"/>
        <end position="120"/>
    </location>
</feature>
<dbReference type="PANTHER" id="PTHR36178:SF1">
    <property type="entry name" value="SODIUM_GLUTAMATE SYMPORTER"/>
    <property type="match status" value="1"/>
</dbReference>
<organism evidence="3 4">
    <name type="scientific">Bacillus mesophilum</name>
    <dbReference type="NCBI Taxonomy" id="1071718"/>
    <lineage>
        <taxon>Bacteria</taxon>
        <taxon>Bacillati</taxon>
        <taxon>Bacillota</taxon>
        <taxon>Bacilli</taxon>
        <taxon>Bacillales</taxon>
        <taxon>Bacillaceae</taxon>
        <taxon>Bacillus</taxon>
    </lineage>
</organism>
<evidence type="ECO:0000256" key="1">
    <source>
        <dbReference type="HAMAP-Rule" id="MF_02062"/>
    </source>
</evidence>
<keyword evidence="1" id="KW-0813">Transport</keyword>
<dbReference type="OrthoDB" id="4921038at2"/>
<feature type="transmembrane region" description="Helical" evidence="1">
    <location>
        <begin position="157"/>
        <end position="180"/>
    </location>
</feature>
<keyword evidence="1" id="KW-0769">Symport</keyword>
<reference evidence="3 4" key="1">
    <citation type="journal article" date="2014" name="Arch. Microbiol.">
        <title>Bacillus mesophilum sp. nov., strain IITR-54T, a novel 4-chlorobiphenyl dechlorinating bacterium.</title>
        <authorList>
            <person name="Manickam N."/>
            <person name="Singh N.K."/>
            <person name="Bajaj A."/>
            <person name="Kumar R.M."/>
            <person name="Kaur G."/>
            <person name="Kaur N."/>
            <person name="Bala M."/>
            <person name="Kumar A."/>
            <person name="Mayilraj S."/>
        </authorList>
    </citation>
    <scope>NUCLEOTIDE SEQUENCE [LARGE SCALE GENOMIC DNA]</scope>
    <source>
        <strain evidence="3 4">IITR-54</strain>
    </source>
</reference>
<accession>A0A7V7RIU1</accession>
<dbReference type="GO" id="GO:0015501">
    <property type="term" value="F:glutamate:sodium symporter activity"/>
    <property type="evidence" value="ECO:0007669"/>
    <property type="project" value="UniProtKB-UniRule"/>
</dbReference>
<dbReference type="EMBL" id="WBOT01000008">
    <property type="protein sequence ID" value="KAB2330344.1"/>
    <property type="molecule type" value="Genomic_DNA"/>
</dbReference>
<keyword evidence="1" id="KW-0812">Transmembrane</keyword>
<feature type="transmembrane region" description="Helical" evidence="1">
    <location>
        <begin position="34"/>
        <end position="56"/>
    </location>
</feature>
<comment type="caution">
    <text evidence="3">The sequence shown here is derived from an EMBL/GenBank/DDBJ whole genome shotgun (WGS) entry which is preliminary data.</text>
</comment>
<dbReference type="GO" id="GO:0005886">
    <property type="term" value="C:plasma membrane"/>
    <property type="evidence" value="ECO:0007669"/>
    <property type="project" value="UniProtKB-SubCell"/>
</dbReference>
<dbReference type="Proteomes" id="UP000441354">
    <property type="component" value="Unassembled WGS sequence"/>
</dbReference>
<keyword evidence="1" id="KW-0029">Amino-acid transport</keyword>
<keyword evidence="4" id="KW-1185">Reference proteome</keyword>